<name>A0A3B0XU08_9ZZZZ</name>
<protein>
    <submittedName>
        <fullName evidence="1">Glutamate synthase [NADPH] large chain</fullName>
        <ecNumber evidence="1">1.4.1.13</ecNumber>
    </submittedName>
</protein>
<gene>
    <name evidence="1" type="ORF">MNBD_GAMMA08-2636</name>
</gene>
<keyword evidence="1" id="KW-0560">Oxidoreductase</keyword>
<dbReference type="EC" id="1.4.1.13" evidence="1"/>
<proteinExistence type="predicted"/>
<dbReference type="CDD" id="cd14740">
    <property type="entry name" value="PAAR_4"/>
    <property type="match status" value="1"/>
</dbReference>
<evidence type="ECO:0000313" key="1">
    <source>
        <dbReference type="EMBL" id="VAW59614.1"/>
    </source>
</evidence>
<dbReference type="AlphaFoldDB" id="A0A3B0XU08"/>
<dbReference type="Pfam" id="PF13665">
    <property type="entry name" value="Tox-PAAR-like"/>
    <property type="match status" value="1"/>
</dbReference>
<sequence>MAASTNVNMRTVVHKSSTGVATNFPDVCKTPTPGGPVPIPYPNISMSSNTASGSTSVKIDGNPIMLKDSNFSTSTGDEPGSIGGVVSGCTKGIAEFINYSFDVKVEGKNVPRLGDMMIQNKKNTPPMPEVQPPLVVLGLADNDSDNEMISIEFVE</sequence>
<accession>A0A3B0XU08</accession>
<reference evidence="1" key="1">
    <citation type="submission" date="2018-06" db="EMBL/GenBank/DDBJ databases">
        <authorList>
            <person name="Zhirakovskaya E."/>
        </authorList>
    </citation>
    <scope>NUCLEOTIDE SEQUENCE</scope>
</reference>
<organism evidence="1">
    <name type="scientific">hydrothermal vent metagenome</name>
    <dbReference type="NCBI Taxonomy" id="652676"/>
    <lineage>
        <taxon>unclassified sequences</taxon>
        <taxon>metagenomes</taxon>
        <taxon>ecological metagenomes</taxon>
    </lineage>
</organism>
<dbReference type="GO" id="GO:0004355">
    <property type="term" value="F:glutamate synthase (NADPH) activity"/>
    <property type="evidence" value="ECO:0007669"/>
    <property type="project" value="UniProtKB-EC"/>
</dbReference>
<dbReference type="EMBL" id="UOFH01000092">
    <property type="protein sequence ID" value="VAW59614.1"/>
    <property type="molecule type" value="Genomic_DNA"/>
</dbReference>